<dbReference type="GO" id="GO:0016787">
    <property type="term" value="F:hydrolase activity"/>
    <property type="evidence" value="ECO:0007669"/>
    <property type="project" value="UniProtKB-KW"/>
</dbReference>
<dbReference type="Proteomes" id="UP001315967">
    <property type="component" value="Chromosome"/>
</dbReference>
<sequence>MKNKYLMKKSLVIALLMSPITQIQPLTIIQANDTTATENTLRLLEGTFEDTLQHGKQTLLTLEAIVPMKSMYADLSQLGGKDSVSISPELLQLTVNVAVDIPAGVYEVPIRATTEDGDTFTHVVEAEVVSPEVTDQTDWDEEIIYFMLTDRFYDGNPDNNNPYDLAYATADNPRGVYQGGDFKGITEKMDYLSDLGITTIWITPIVENIHYDTSFAGPEGSFYGYHGYWGLNFEALNPHLGTLAEFHEMIDTAADNDIKIMVDVVLNHTGYGLHPNDGDLSNPPAGYPTDQDRERFADMIRLDPGRNDLTMSLSGLPDFITEDPAVREQIVDWQQSWIERSTTPNGNQIARFRVDTIKHVDMPTLQYFKNQASIANPNIHMMGEAWGASHRSDGGYLGSGTMDGVLDFGFKTIANQFVNGLMEGAERDLEIRNQSIQSNATLGQFLSSHDEDGFLYSLEDDLGKYLVAVSLQLTAKGQLVIYYGEELGQSGANNWPVYDNRYDFDWENVDNNPILDHYQTLIQFRKDKAEILARGNRKMIAGSNDEQWVLVERNYNGESVYLAFNLADTPQTITIDVDSNDATLMDYYSGKAYTAEDRQISLELPAIAEGGTALLVIENGVIEN</sequence>
<dbReference type="Gene3D" id="2.60.40.1180">
    <property type="entry name" value="Golgi alpha-mannosidase II"/>
    <property type="match status" value="1"/>
</dbReference>
<dbReference type="SUPFAM" id="SSF51445">
    <property type="entry name" value="(Trans)glycosidases"/>
    <property type="match status" value="1"/>
</dbReference>
<evidence type="ECO:0000313" key="4">
    <source>
        <dbReference type="Proteomes" id="UP001315967"/>
    </source>
</evidence>
<evidence type="ECO:0000256" key="1">
    <source>
        <dbReference type="SAM" id="SignalP"/>
    </source>
</evidence>
<dbReference type="Pfam" id="PF00128">
    <property type="entry name" value="Alpha-amylase"/>
    <property type="match status" value="1"/>
</dbReference>
<reference evidence="3 4" key="1">
    <citation type="submission" date="2022-08" db="EMBL/GenBank/DDBJ databases">
        <title>Aerococcaceae sp. nov isolated from spoiled eye mask.</title>
        <authorList>
            <person name="Zhou G."/>
            <person name="Xie X.-B."/>
            <person name="Shi Q.-S."/>
            <person name="Wang Y.-S."/>
            <person name="Wen X."/>
            <person name="Peng H."/>
            <person name="Yang X.-J."/>
            <person name="Tao H.-B."/>
            <person name="Huang X.-M."/>
        </authorList>
    </citation>
    <scope>NUCLEOTIDE SEQUENCE [LARGE SCALE GENOMIC DNA]</scope>
    <source>
        <strain evidence="4">DM20194951</strain>
    </source>
</reference>
<accession>A0ABY5P2S9</accession>
<dbReference type="EMBL" id="CP102453">
    <property type="protein sequence ID" value="UUX33032.1"/>
    <property type="molecule type" value="Genomic_DNA"/>
</dbReference>
<evidence type="ECO:0000313" key="3">
    <source>
        <dbReference type="EMBL" id="UUX33032.1"/>
    </source>
</evidence>
<dbReference type="InterPro" id="IPR013780">
    <property type="entry name" value="Glyco_hydro_b"/>
</dbReference>
<dbReference type="PANTHER" id="PTHR10357">
    <property type="entry name" value="ALPHA-AMYLASE FAMILY MEMBER"/>
    <property type="match status" value="1"/>
</dbReference>
<dbReference type="SMART" id="SM00642">
    <property type="entry name" value="Aamy"/>
    <property type="match status" value="1"/>
</dbReference>
<keyword evidence="3" id="KW-0378">Hydrolase</keyword>
<dbReference type="PANTHER" id="PTHR10357:SF209">
    <property type="entry name" value="PERIPLASMIC ALPHA-AMYLASE"/>
    <property type="match status" value="1"/>
</dbReference>
<proteinExistence type="predicted"/>
<keyword evidence="4" id="KW-1185">Reference proteome</keyword>
<dbReference type="RefSeq" id="WP_313792532.1">
    <property type="nucleotide sequence ID" value="NZ_CP102453.1"/>
</dbReference>
<feature type="domain" description="Glycosyl hydrolase family 13 catalytic" evidence="2">
    <location>
        <begin position="146"/>
        <end position="525"/>
    </location>
</feature>
<feature type="chain" id="PRO_5045346654" evidence="1">
    <location>
        <begin position="24"/>
        <end position="624"/>
    </location>
</feature>
<evidence type="ECO:0000259" key="2">
    <source>
        <dbReference type="SMART" id="SM00642"/>
    </source>
</evidence>
<keyword evidence="1" id="KW-0732">Signal</keyword>
<gene>
    <name evidence="3" type="ORF">NRE15_08925</name>
</gene>
<dbReference type="InterPro" id="IPR006047">
    <property type="entry name" value="GH13_cat_dom"/>
</dbReference>
<feature type="signal peptide" evidence="1">
    <location>
        <begin position="1"/>
        <end position="23"/>
    </location>
</feature>
<dbReference type="Gene3D" id="3.20.20.80">
    <property type="entry name" value="Glycosidases"/>
    <property type="match status" value="1"/>
</dbReference>
<dbReference type="InterPro" id="IPR017853">
    <property type="entry name" value="GH"/>
</dbReference>
<protein>
    <submittedName>
        <fullName evidence="3">Alpha-amylase family glycosyl hydrolase</fullName>
    </submittedName>
</protein>
<dbReference type="SUPFAM" id="SSF51011">
    <property type="entry name" value="Glycosyl hydrolase domain"/>
    <property type="match status" value="1"/>
</dbReference>
<organism evidence="3 4">
    <name type="scientific">Fundicoccus culcitae</name>
    <dbReference type="NCBI Taxonomy" id="2969821"/>
    <lineage>
        <taxon>Bacteria</taxon>
        <taxon>Bacillati</taxon>
        <taxon>Bacillota</taxon>
        <taxon>Bacilli</taxon>
        <taxon>Lactobacillales</taxon>
        <taxon>Aerococcaceae</taxon>
        <taxon>Fundicoccus</taxon>
    </lineage>
</organism>
<name>A0ABY5P2S9_9LACT</name>